<dbReference type="Gene3D" id="1.10.287.950">
    <property type="entry name" value="Methyl-accepting chemotaxis protein"/>
    <property type="match status" value="1"/>
</dbReference>
<evidence type="ECO:0000256" key="4">
    <source>
        <dbReference type="ARBA" id="ARBA00022692"/>
    </source>
</evidence>
<sequence length="666" mass="73629">MKKLKFKIAITFSLISILFFLISGLTLSYFTKSSLADISEVLSNEIVKSNSETIAEYIAARISELKHIAEYDNIKNMNIEDSKEFLKRIASNSEYESIAIVEPNGTAWASTGATLDLSNSPYMHEIFQNGAESFVSDPFLALSSGNIIVSIAQVVKDYEGNKVGVLSAALTLSEITAISESINIEEAGFGWIVNSNGLIISHRDDDIAMVENLNDNEESTYEAVKKYSNEILGNEDGIIEVTINGEEVYLFYSLIDNTLDWRLIVEIPKSLLLSKTDNLYKLFVILMLFISIIMVLASLIVSNFITKPITEIIKYSEKISELDFTNELPQRLVYREDEIGSLAMTFQSITVNFSKFFKQVVETSQQVAASSEELTTISQQSAMAAEEVAKTIEEIAKGATDQARDTEEGAIQINDLGELIEKEQMYVIDLNNSTNEVNSLKEEGFVIVKDLVDKTEMNTKASKEIHEMIINTNESAEKIENASQMIKNIAEQTNLLALNAAIEAARAGEAGRGFAVVAEEIRKLAEESNRFTEEIATVTKPTQDLTTKTGASVNTIQEVGKIVKSQSESVKMTQEKFEGIAHSIEKMKAVIADITESSNRMEEKKKKIINIIQNLSATSEENAAGTQEASASVEEQTASMEEISFASDSLAKLAEEMQASISKFKY</sequence>
<keyword evidence="4 10" id="KW-0812">Transmembrane</keyword>
<evidence type="ECO:0000256" key="6">
    <source>
        <dbReference type="ARBA" id="ARBA00023136"/>
    </source>
</evidence>
<evidence type="ECO:0000256" key="2">
    <source>
        <dbReference type="ARBA" id="ARBA00022475"/>
    </source>
</evidence>
<dbReference type="OrthoDB" id="9814363at2"/>
<organism evidence="13 14">
    <name type="scientific">Alkaliphilus peptidifermentans DSM 18978</name>
    <dbReference type="NCBI Taxonomy" id="1120976"/>
    <lineage>
        <taxon>Bacteria</taxon>
        <taxon>Bacillati</taxon>
        <taxon>Bacillota</taxon>
        <taxon>Clostridia</taxon>
        <taxon>Peptostreptococcales</taxon>
        <taxon>Natronincolaceae</taxon>
        <taxon>Alkaliphilus</taxon>
    </lineage>
</organism>
<evidence type="ECO:0000256" key="3">
    <source>
        <dbReference type="ARBA" id="ARBA00022500"/>
    </source>
</evidence>
<dbReference type="Proteomes" id="UP000198636">
    <property type="component" value="Unassembled WGS sequence"/>
</dbReference>
<feature type="domain" description="Methyl-accepting transducer" evidence="11">
    <location>
        <begin position="377"/>
        <end position="637"/>
    </location>
</feature>
<dbReference type="PANTHER" id="PTHR32089">
    <property type="entry name" value="METHYL-ACCEPTING CHEMOTAXIS PROTEIN MCPB"/>
    <property type="match status" value="1"/>
</dbReference>
<dbReference type="PROSITE" id="PS50885">
    <property type="entry name" value="HAMP"/>
    <property type="match status" value="1"/>
</dbReference>
<dbReference type="Pfam" id="PF02743">
    <property type="entry name" value="dCache_1"/>
    <property type="match status" value="1"/>
</dbReference>
<evidence type="ECO:0000256" key="1">
    <source>
        <dbReference type="ARBA" id="ARBA00004651"/>
    </source>
</evidence>
<gene>
    <name evidence="13" type="ORF">SAMN03080606_00803</name>
</gene>
<accession>A0A1G5CY60</accession>
<evidence type="ECO:0000259" key="12">
    <source>
        <dbReference type="PROSITE" id="PS50885"/>
    </source>
</evidence>
<dbReference type="SUPFAM" id="SSF58104">
    <property type="entry name" value="Methyl-accepting chemotaxis protein (MCP) signaling domain"/>
    <property type="match status" value="1"/>
</dbReference>
<keyword evidence="5 10" id="KW-1133">Transmembrane helix</keyword>
<comment type="similarity">
    <text evidence="8">Belongs to the methyl-accepting chemotaxis (MCP) protein family.</text>
</comment>
<keyword evidence="14" id="KW-1185">Reference proteome</keyword>
<evidence type="ECO:0000256" key="9">
    <source>
        <dbReference type="PROSITE-ProRule" id="PRU00284"/>
    </source>
</evidence>
<dbReference type="Gene3D" id="3.30.450.20">
    <property type="entry name" value="PAS domain"/>
    <property type="match status" value="2"/>
</dbReference>
<evidence type="ECO:0000259" key="11">
    <source>
        <dbReference type="PROSITE" id="PS50111"/>
    </source>
</evidence>
<comment type="subcellular location">
    <subcellularLocation>
        <location evidence="1">Cell membrane</location>
        <topology evidence="1">Multi-pass membrane protein</topology>
    </subcellularLocation>
</comment>
<dbReference type="SMART" id="SM00283">
    <property type="entry name" value="MA"/>
    <property type="match status" value="1"/>
</dbReference>
<protein>
    <submittedName>
        <fullName evidence="13">Methyl-accepting chemotaxis sensory transducer with Cache sensor</fullName>
    </submittedName>
</protein>
<dbReference type="STRING" id="1120976.SAMN03080606_00803"/>
<evidence type="ECO:0000256" key="10">
    <source>
        <dbReference type="SAM" id="Phobius"/>
    </source>
</evidence>
<dbReference type="PANTHER" id="PTHR32089:SF112">
    <property type="entry name" value="LYSOZYME-LIKE PROTEIN-RELATED"/>
    <property type="match status" value="1"/>
</dbReference>
<dbReference type="InterPro" id="IPR003660">
    <property type="entry name" value="HAMP_dom"/>
</dbReference>
<dbReference type="PROSITE" id="PS50111">
    <property type="entry name" value="CHEMOTAXIS_TRANSDUC_2"/>
    <property type="match status" value="1"/>
</dbReference>
<reference evidence="13 14" key="1">
    <citation type="submission" date="2016-10" db="EMBL/GenBank/DDBJ databases">
        <authorList>
            <person name="de Groot N.N."/>
        </authorList>
    </citation>
    <scope>NUCLEOTIDE SEQUENCE [LARGE SCALE GENOMIC DNA]</scope>
    <source>
        <strain evidence="13 14">DSM 18978</strain>
    </source>
</reference>
<feature type="domain" description="HAMP" evidence="12">
    <location>
        <begin position="303"/>
        <end position="358"/>
    </location>
</feature>
<keyword evidence="6 10" id="KW-0472">Membrane</keyword>
<dbReference type="CDD" id="cd06225">
    <property type="entry name" value="HAMP"/>
    <property type="match status" value="1"/>
</dbReference>
<dbReference type="CDD" id="cd12914">
    <property type="entry name" value="PDC1_DGC_like"/>
    <property type="match status" value="1"/>
</dbReference>
<dbReference type="GO" id="GO:0006935">
    <property type="term" value="P:chemotaxis"/>
    <property type="evidence" value="ECO:0007669"/>
    <property type="project" value="UniProtKB-KW"/>
</dbReference>
<evidence type="ECO:0000256" key="7">
    <source>
        <dbReference type="ARBA" id="ARBA00023224"/>
    </source>
</evidence>
<feature type="transmembrane region" description="Helical" evidence="10">
    <location>
        <begin position="279"/>
        <end position="305"/>
    </location>
</feature>
<proteinExistence type="inferred from homology"/>
<dbReference type="EMBL" id="FMUS01000003">
    <property type="protein sequence ID" value="SCY07201.1"/>
    <property type="molecule type" value="Genomic_DNA"/>
</dbReference>
<dbReference type="GO" id="GO:0005886">
    <property type="term" value="C:plasma membrane"/>
    <property type="evidence" value="ECO:0007669"/>
    <property type="project" value="UniProtKB-SubCell"/>
</dbReference>
<evidence type="ECO:0000256" key="5">
    <source>
        <dbReference type="ARBA" id="ARBA00022989"/>
    </source>
</evidence>
<dbReference type="GO" id="GO:0007165">
    <property type="term" value="P:signal transduction"/>
    <property type="evidence" value="ECO:0007669"/>
    <property type="project" value="UniProtKB-KW"/>
</dbReference>
<dbReference type="InterPro" id="IPR033479">
    <property type="entry name" value="dCache_1"/>
</dbReference>
<dbReference type="CDD" id="cd12912">
    <property type="entry name" value="PDC2_MCP_like"/>
    <property type="match status" value="1"/>
</dbReference>
<name>A0A1G5CY60_9FIRM</name>
<evidence type="ECO:0000313" key="14">
    <source>
        <dbReference type="Proteomes" id="UP000198636"/>
    </source>
</evidence>
<keyword evidence="7 9" id="KW-0807">Transducer</keyword>
<dbReference type="AlphaFoldDB" id="A0A1G5CY60"/>
<dbReference type="InterPro" id="IPR004089">
    <property type="entry name" value="MCPsignal_dom"/>
</dbReference>
<keyword evidence="2" id="KW-1003">Cell membrane</keyword>
<evidence type="ECO:0000313" key="13">
    <source>
        <dbReference type="EMBL" id="SCY07201.1"/>
    </source>
</evidence>
<dbReference type="Pfam" id="PF00015">
    <property type="entry name" value="MCPsignal"/>
    <property type="match status" value="1"/>
</dbReference>
<keyword evidence="3" id="KW-0145">Chemotaxis</keyword>
<evidence type="ECO:0000256" key="8">
    <source>
        <dbReference type="ARBA" id="ARBA00029447"/>
    </source>
</evidence>
<dbReference type="RefSeq" id="WP_091540215.1">
    <property type="nucleotide sequence ID" value="NZ_FMUS01000003.1"/>
</dbReference>